<evidence type="ECO:0000256" key="9">
    <source>
        <dbReference type="ARBA" id="ARBA00048173"/>
    </source>
</evidence>
<dbReference type="RefSeq" id="WP_035323742.1">
    <property type="nucleotide sequence ID" value="NZ_QVLV01000052.1"/>
</dbReference>
<dbReference type="GO" id="GO:0051607">
    <property type="term" value="P:defense response to virus"/>
    <property type="evidence" value="ECO:0007669"/>
    <property type="project" value="UniProtKB-KW"/>
</dbReference>
<dbReference type="NCBIfam" id="TIGR04416">
    <property type="entry name" value="group_II_RT_mat"/>
    <property type="match status" value="1"/>
</dbReference>
<dbReference type="Gene3D" id="3.30.70.270">
    <property type="match status" value="1"/>
</dbReference>
<dbReference type="PRINTS" id="PR00866">
    <property type="entry name" value="RNADNAPOLMS"/>
</dbReference>
<dbReference type="GO" id="GO:0003723">
    <property type="term" value="F:RNA binding"/>
    <property type="evidence" value="ECO:0007669"/>
    <property type="project" value="InterPro"/>
</dbReference>
<evidence type="ECO:0000256" key="1">
    <source>
        <dbReference type="ARBA" id="ARBA00012493"/>
    </source>
</evidence>
<comment type="similarity">
    <text evidence="8">Belongs to the bacterial reverse transcriptase family.</text>
</comment>
<dbReference type="GO" id="GO:0046872">
    <property type="term" value="F:metal ion binding"/>
    <property type="evidence" value="ECO:0007669"/>
    <property type="project" value="UniProtKB-KW"/>
</dbReference>
<dbReference type="SUPFAM" id="SSF56672">
    <property type="entry name" value="DNA/RNA polymerases"/>
    <property type="match status" value="1"/>
</dbReference>
<dbReference type="InterPro" id="IPR000123">
    <property type="entry name" value="Reverse_transcriptase_msDNA"/>
</dbReference>
<keyword evidence="5" id="KW-0460">Magnesium</keyword>
<evidence type="ECO:0000256" key="2">
    <source>
        <dbReference type="ARBA" id="ARBA00022679"/>
    </source>
</evidence>
<keyword evidence="7" id="KW-0051">Antiviral defense</keyword>
<comment type="caution">
    <text evidence="11">The sequence shown here is derived from an EMBL/GenBank/DDBJ whole genome shotgun (WGS) entry which is preliminary data.</text>
</comment>
<gene>
    <name evidence="11" type="primary">ltrA</name>
    <name evidence="11" type="ORF">DXC51_29175</name>
</gene>
<evidence type="ECO:0000256" key="3">
    <source>
        <dbReference type="ARBA" id="ARBA00022695"/>
    </source>
</evidence>
<reference evidence="11" key="1">
    <citation type="submission" date="2018-08" db="EMBL/GenBank/DDBJ databases">
        <title>A genome reference for cultivated species of the human gut microbiota.</title>
        <authorList>
            <person name="Zou Y."/>
            <person name="Xue W."/>
            <person name="Luo G."/>
        </authorList>
    </citation>
    <scope>NUCLEOTIDE SEQUENCE [LARGE SCALE GENOMIC DNA]</scope>
    <source>
        <strain evidence="11">TF05-5AC</strain>
    </source>
</reference>
<dbReference type="EC" id="2.7.7.49" evidence="1"/>
<dbReference type="GO" id="GO:0003964">
    <property type="term" value="F:RNA-directed DNA polymerase activity"/>
    <property type="evidence" value="ECO:0007669"/>
    <property type="project" value="UniProtKB-KW"/>
</dbReference>
<evidence type="ECO:0000256" key="6">
    <source>
        <dbReference type="ARBA" id="ARBA00022918"/>
    </source>
</evidence>
<dbReference type="AlphaFoldDB" id="A0A3E3HUJ4"/>
<accession>A0A3E3HUJ4</accession>
<dbReference type="CDD" id="cd01651">
    <property type="entry name" value="RT_G2_intron"/>
    <property type="match status" value="1"/>
</dbReference>
<evidence type="ECO:0000259" key="10">
    <source>
        <dbReference type="PROSITE" id="PS50878"/>
    </source>
</evidence>
<evidence type="ECO:0000256" key="5">
    <source>
        <dbReference type="ARBA" id="ARBA00022842"/>
    </source>
</evidence>
<dbReference type="InterPro" id="IPR000477">
    <property type="entry name" value="RT_dom"/>
</dbReference>
<sequence>MDTSSLMEQILSKENLNTAYLQVVRNKGAEGVDEMKYTELKEHLAKNGEIIKEQLRTRKYKPQPVRRVEIPKSDGGVRNLGVPTVTDRLVQQAIAQVLTPIYEEQFHDHSYGFRPNRCAQQAIITALDMMNDGYDWIVDIDLEKFFDTVNHDKLMTLIGKTIKDGDVISIIRKFLVSGIMVDDEYKESVIGTPQGGNLSPLLANIMLNELDKEMEQRGLNFVRYADDCIIMVGSEMSAKRVMRNLTKFIEEKLGLKVNMTKSKVDRPNGLKYLGFGFYFDSRAHQFKAKPHEKSVAKFKTKMKQLTCRSWGVSNTYKVQKLNELIRGWINYFKIGSMKTLCAKMDSNIRYRLRMCIWKHWKTSQNREKNLVKLGIDRNTARRVAYTGARIAYVCNKGAVNVAINNKRLASFGLISMLDYYTERCVTC</sequence>
<evidence type="ECO:0000313" key="11">
    <source>
        <dbReference type="EMBL" id="RGE55494.1"/>
    </source>
</evidence>
<name>A0A3E3HUJ4_9FIRM</name>
<dbReference type="InterPro" id="IPR013597">
    <property type="entry name" value="Mat_intron_G2"/>
</dbReference>
<dbReference type="PANTHER" id="PTHR34047:SF8">
    <property type="entry name" value="PROTEIN YKFC"/>
    <property type="match status" value="1"/>
</dbReference>
<keyword evidence="2 11" id="KW-0808">Transferase</keyword>
<protein>
    <recommendedName>
        <fullName evidence="1">RNA-directed DNA polymerase</fullName>
        <ecNumber evidence="1">2.7.7.49</ecNumber>
    </recommendedName>
</protein>
<organism evidence="11 12">
    <name type="scientific">Eisenbergiella massiliensis</name>
    <dbReference type="NCBI Taxonomy" id="1720294"/>
    <lineage>
        <taxon>Bacteria</taxon>
        <taxon>Bacillati</taxon>
        <taxon>Bacillota</taxon>
        <taxon>Clostridia</taxon>
        <taxon>Lachnospirales</taxon>
        <taxon>Lachnospiraceae</taxon>
        <taxon>Eisenbergiella</taxon>
    </lineage>
</organism>
<dbReference type="InterPro" id="IPR051083">
    <property type="entry name" value="GrpII_Intron_Splice-Mob/Def"/>
</dbReference>
<comment type="catalytic activity">
    <reaction evidence="9">
        <text>DNA(n) + a 2'-deoxyribonucleoside 5'-triphosphate = DNA(n+1) + diphosphate</text>
        <dbReference type="Rhea" id="RHEA:22508"/>
        <dbReference type="Rhea" id="RHEA-COMP:17339"/>
        <dbReference type="Rhea" id="RHEA-COMP:17340"/>
        <dbReference type="ChEBI" id="CHEBI:33019"/>
        <dbReference type="ChEBI" id="CHEBI:61560"/>
        <dbReference type="ChEBI" id="CHEBI:173112"/>
        <dbReference type="EC" id="2.7.7.49"/>
    </reaction>
</comment>
<keyword evidence="12" id="KW-1185">Reference proteome</keyword>
<keyword evidence="3 11" id="KW-0548">Nucleotidyltransferase</keyword>
<keyword evidence="4" id="KW-0479">Metal-binding</keyword>
<dbReference type="InterPro" id="IPR043502">
    <property type="entry name" value="DNA/RNA_pol_sf"/>
</dbReference>
<keyword evidence="6 11" id="KW-0695">RNA-directed DNA polymerase</keyword>
<dbReference type="Pfam" id="PF00078">
    <property type="entry name" value="RVT_1"/>
    <property type="match status" value="1"/>
</dbReference>
<dbReference type="PANTHER" id="PTHR34047">
    <property type="entry name" value="NUCLEAR INTRON MATURASE 1, MITOCHONDRIAL-RELATED"/>
    <property type="match status" value="1"/>
</dbReference>
<dbReference type="InterPro" id="IPR030931">
    <property type="entry name" value="Group_II_RT_mat"/>
</dbReference>
<evidence type="ECO:0000256" key="7">
    <source>
        <dbReference type="ARBA" id="ARBA00023118"/>
    </source>
</evidence>
<dbReference type="PROSITE" id="PS50878">
    <property type="entry name" value="RT_POL"/>
    <property type="match status" value="1"/>
</dbReference>
<feature type="domain" description="Reverse transcriptase" evidence="10">
    <location>
        <begin position="51"/>
        <end position="277"/>
    </location>
</feature>
<evidence type="ECO:0000256" key="4">
    <source>
        <dbReference type="ARBA" id="ARBA00022723"/>
    </source>
</evidence>
<evidence type="ECO:0000313" key="12">
    <source>
        <dbReference type="Proteomes" id="UP000260812"/>
    </source>
</evidence>
<dbReference type="EMBL" id="QVLV01000052">
    <property type="protein sequence ID" value="RGE55494.1"/>
    <property type="molecule type" value="Genomic_DNA"/>
</dbReference>
<dbReference type="Pfam" id="PF08388">
    <property type="entry name" value="GIIM"/>
    <property type="match status" value="1"/>
</dbReference>
<dbReference type="InterPro" id="IPR043128">
    <property type="entry name" value="Rev_trsase/Diguanyl_cyclase"/>
</dbReference>
<evidence type="ECO:0000256" key="8">
    <source>
        <dbReference type="ARBA" id="ARBA00034120"/>
    </source>
</evidence>
<dbReference type="Proteomes" id="UP000260812">
    <property type="component" value="Unassembled WGS sequence"/>
</dbReference>
<dbReference type="GeneID" id="97990814"/>
<proteinExistence type="inferred from homology"/>